<keyword evidence="1" id="KW-0175">Coiled coil</keyword>
<accession>A0A8J8NCE6</accession>
<dbReference type="AlphaFoldDB" id="A0A8J8NCE6"/>
<evidence type="ECO:0000256" key="1">
    <source>
        <dbReference type="SAM" id="Coils"/>
    </source>
</evidence>
<organism evidence="2 3">
    <name type="scientific">Halteria grandinella</name>
    <dbReference type="NCBI Taxonomy" id="5974"/>
    <lineage>
        <taxon>Eukaryota</taxon>
        <taxon>Sar</taxon>
        <taxon>Alveolata</taxon>
        <taxon>Ciliophora</taxon>
        <taxon>Intramacronucleata</taxon>
        <taxon>Spirotrichea</taxon>
        <taxon>Stichotrichia</taxon>
        <taxon>Sporadotrichida</taxon>
        <taxon>Halteriidae</taxon>
        <taxon>Halteria</taxon>
    </lineage>
</organism>
<name>A0A8J8NCE6_HALGN</name>
<gene>
    <name evidence="2" type="ORF">FGO68_gene10862</name>
</gene>
<dbReference type="Proteomes" id="UP000785679">
    <property type="component" value="Unassembled WGS sequence"/>
</dbReference>
<comment type="caution">
    <text evidence="2">The sequence shown here is derived from an EMBL/GenBank/DDBJ whole genome shotgun (WGS) entry which is preliminary data.</text>
</comment>
<proteinExistence type="predicted"/>
<sequence>MYATKVTPQKNMKAQNEGDLSSMITWIQKLEEHLLLITEGSITFSKLQNWSNSEQREVQINNWDTLSQEQQFLKFTQQMDVRERVSLMGSLNQNNRDKDLPYSLENDVVKALSLQSESELIKYFDDENFASIINNLRNQLQSSFAMLTELDANDMLSRFQQLVPILGLKLSLFYSITFSDRIQLSLFTPSHSDKAIFQILNTITLTENVSLCKETLERLDPMIERELEGKLFQRYTTIAETMAEIHQSQRLKRAKEEIYKTQDIPLLQYSQFIREKTINAEQEAVRIEDQIQQLIAKNERLTRKYKGLTQK</sequence>
<evidence type="ECO:0000313" key="2">
    <source>
        <dbReference type="EMBL" id="TNV72327.1"/>
    </source>
</evidence>
<keyword evidence="3" id="KW-1185">Reference proteome</keyword>
<reference evidence="2" key="1">
    <citation type="submission" date="2019-06" db="EMBL/GenBank/DDBJ databases">
        <authorList>
            <person name="Zheng W."/>
        </authorList>
    </citation>
    <scope>NUCLEOTIDE SEQUENCE</scope>
    <source>
        <strain evidence="2">QDHG01</strain>
    </source>
</reference>
<protein>
    <submittedName>
        <fullName evidence="2">Uncharacterized protein</fullName>
    </submittedName>
</protein>
<dbReference type="EMBL" id="RRYP01022873">
    <property type="protein sequence ID" value="TNV72327.1"/>
    <property type="molecule type" value="Genomic_DNA"/>
</dbReference>
<feature type="coiled-coil region" evidence="1">
    <location>
        <begin position="277"/>
        <end position="311"/>
    </location>
</feature>
<evidence type="ECO:0000313" key="3">
    <source>
        <dbReference type="Proteomes" id="UP000785679"/>
    </source>
</evidence>